<proteinExistence type="predicted"/>
<sequence length="275" mass="31153">MSNLFKSNKYIYFILLHAILGLVVSSFLIVSKVLSILIVVVGVLYIIKSKDKNNEALFFAAYVCGIEIFLRMTGGAFFNEYGKYVISLFCLLGVLFHPVQISKLLFIFLFLLLIPSLFIGLLDSSYEINLRKSVIFNISGELCLLACCLYTFGKKIDFKQLINLVYVISLPIVSIVVYISTHTLFADNVYVSTTSNFASSGGFGPNQVSTILGLGTFCFFVLFILKKSIPYEKFLYLGLFIYTAYRGVVTFSRGGRYDLCPYNDSCFHWNFIYLY</sequence>
<dbReference type="RefSeq" id="WP_264432288.1">
    <property type="nucleotide sequence ID" value="NZ_CP081495.1"/>
</dbReference>
<keyword evidence="3" id="KW-1185">Reference proteome</keyword>
<feature type="transmembrane region" description="Helical" evidence="1">
    <location>
        <begin position="164"/>
        <end position="186"/>
    </location>
</feature>
<feature type="transmembrane region" description="Helical" evidence="1">
    <location>
        <begin position="206"/>
        <end position="225"/>
    </location>
</feature>
<evidence type="ECO:0000313" key="3">
    <source>
        <dbReference type="Proteomes" id="UP001163328"/>
    </source>
</evidence>
<name>A0ABY6LVZ3_9FLAO</name>
<reference evidence="2" key="1">
    <citation type="submission" date="2021-08" db="EMBL/GenBank/DDBJ databases">
        <title>Flavobacterium sp. strain CC-SYL302.</title>
        <authorList>
            <person name="Lin S.-Y."/>
            <person name="Lee T.-H."/>
            <person name="Young C.-C."/>
        </authorList>
    </citation>
    <scope>NUCLEOTIDE SEQUENCE</scope>
    <source>
        <strain evidence="2">CC-SYL302</strain>
    </source>
</reference>
<evidence type="ECO:0000313" key="2">
    <source>
        <dbReference type="EMBL" id="UYW00499.1"/>
    </source>
</evidence>
<evidence type="ECO:0000256" key="1">
    <source>
        <dbReference type="SAM" id="Phobius"/>
    </source>
</evidence>
<accession>A0ABY6LVZ3</accession>
<dbReference type="Proteomes" id="UP001163328">
    <property type="component" value="Chromosome"/>
</dbReference>
<protein>
    <submittedName>
        <fullName evidence="2">Uncharacterized protein</fullName>
    </submittedName>
</protein>
<dbReference type="EMBL" id="CP081495">
    <property type="protein sequence ID" value="UYW00499.1"/>
    <property type="molecule type" value="Genomic_DNA"/>
</dbReference>
<organism evidence="2 3">
    <name type="scientific">Flavobacterium agricola</name>
    <dbReference type="NCBI Taxonomy" id="2870839"/>
    <lineage>
        <taxon>Bacteria</taxon>
        <taxon>Pseudomonadati</taxon>
        <taxon>Bacteroidota</taxon>
        <taxon>Flavobacteriia</taxon>
        <taxon>Flavobacteriales</taxon>
        <taxon>Flavobacteriaceae</taxon>
        <taxon>Flavobacterium</taxon>
    </lineage>
</organism>
<feature type="transmembrane region" description="Helical" evidence="1">
    <location>
        <begin position="57"/>
        <end position="78"/>
    </location>
</feature>
<keyword evidence="1" id="KW-1133">Transmembrane helix</keyword>
<keyword evidence="1" id="KW-0472">Membrane</keyword>
<gene>
    <name evidence="2" type="ORF">K5I29_08040</name>
</gene>
<keyword evidence="1" id="KW-0812">Transmembrane</keyword>
<feature type="transmembrane region" description="Helical" evidence="1">
    <location>
        <begin position="84"/>
        <end position="99"/>
    </location>
</feature>
<feature type="transmembrane region" description="Helical" evidence="1">
    <location>
        <begin position="104"/>
        <end position="122"/>
    </location>
</feature>
<feature type="transmembrane region" description="Helical" evidence="1">
    <location>
        <begin position="12"/>
        <end position="45"/>
    </location>
</feature>